<protein>
    <recommendedName>
        <fullName evidence="3">HNH endonuclease</fullName>
    </recommendedName>
</protein>
<proteinExistence type="predicted"/>
<accession>A0ABV0A431</accession>
<dbReference type="RefSeq" id="WP_346013725.1">
    <property type="nucleotide sequence ID" value="NZ_JAQYXP010000006.1"/>
</dbReference>
<name>A0ABV0A431_9HYPH</name>
<evidence type="ECO:0008006" key="3">
    <source>
        <dbReference type="Google" id="ProtNLM"/>
    </source>
</evidence>
<dbReference type="EMBL" id="JAQYXP010000006">
    <property type="protein sequence ID" value="MEN3238594.1"/>
    <property type="molecule type" value="Genomic_DNA"/>
</dbReference>
<reference evidence="1 2" key="1">
    <citation type="journal article" date="2023" name="PLoS ONE">
        <title>Complete genome assembly of Hawai'i environmental nontuberculous mycobacteria reveals unexpected co-isolation with methylobacteria.</title>
        <authorList>
            <person name="Hendrix J."/>
            <person name="Epperson L.E."/>
            <person name="Tong E.I."/>
            <person name="Chan Y.L."/>
            <person name="Hasan N.A."/>
            <person name="Dawrs S.N."/>
            <person name="Norton G.J."/>
            <person name="Virdi R."/>
            <person name="Crooks J.L."/>
            <person name="Chan E.D."/>
            <person name="Honda J.R."/>
            <person name="Strong M."/>
        </authorList>
    </citation>
    <scope>NUCLEOTIDE SEQUENCE [LARGE SCALE GENOMIC DNA]</scope>
    <source>
        <strain evidence="1 2">NJH_HI04-1</strain>
    </source>
</reference>
<organism evidence="1 2">
    <name type="scientific">Methylobacterium ajmalii</name>
    <dbReference type="NCBI Taxonomy" id="2738439"/>
    <lineage>
        <taxon>Bacteria</taxon>
        <taxon>Pseudomonadati</taxon>
        <taxon>Pseudomonadota</taxon>
        <taxon>Alphaproteobacteria</taxon>
        <taxon>Hyphomicrobiales</taxon>
        <taxon>Methylobacteriaceae</taxon>
        <taxon>Methylobacterium</taxon>
    </lineage>
</organism>
<keyword evidence="2" id="KW-1185">Reference proteome</keyword>
<sequence>MALPLDTQRVMEVCAQYGSEPDLATYASALKPFRIVCRCGQSFMKAWSKLQQGNPALCVPCARQQAANKLRAKKAEEILERLDIAMNAYQATMDRTSYSGTKKKFTYTCACGEKRSDQTPETFLRSGTIPRCKACHRLSMFGEGNNHYNPKLTADDRQQRRLQPWYPYWDYEVKRQAKFTCAVSGFGGSSRFVREVTSHHLYSYKAHPTLRCIINNGVCLSRDVHEEFHRMYGRKRNTFAQFAEFYASKTGMEFSRPDPLRGKV</sequence>
<comment type="caution">
    <text evidence="1">The sequence shown here is derived from an EMBL/GenBank/DDBJ whole genome shotgun (WGS) entry which is preliminary data.</text>
</comment>
<dbReference type="Proteomes" id="UP001407347">
    <property type="component" value="Unassembled WGS sequence"/>
</dbReference>
<evidence type="ECO:0000313" key="1">
    <source>
        <dbReference type="EMBL" id="MEN3238594.1"/>
    </source>
</evidence>
<gene>
    <name evidence="1" type="ORF">PUR29_34710</name>
</gene>
<evidence type="ECO:0000313" key="2">
    <source>
        <dbReference type="Proteomes" id="UP001407347"/>
    </source>
</evidence>